<feature type="compositionally biased region" description="Basic and acidic residues" evidence="1">
    <location>
        <begin position="1218"/>
        <end position="1229"/>
    </location>
</feature>
<feature type="compositionally biased region" description="Basic and acidic residues" evidence="1">
    <location>
        <begin position="741"/>
        <end position="752"/>
    </location>
</feature>
<feature type="region of interest" description="Disordered" evidence="1">
    <location>
        <begin position="1009"/>
        <end position="1041"/>
    </location>
</feature>
<dbReference type="WBParaSite" id="NBR_0001349601-mRNA-1">
    <property type="protein sequence ID" value="NBR_0001349601-mRNA-1"/>
    <property type="gene ID" value="NBR_0001349601"/>
</dbReference>
<feature type="compositionally biased region" description="Basic and acidic residues" evidence="1">
    <location>
        <begin position="1394"/>
        <end position="1435"/>
    </location>
</feature>
<feature type="compositionally biased region" description="Polar residues" evidence="1">
    <location>
        <begin position="531"/>
        <end position="540"/>
    </location>
</feature>
<sequence length="1861" mass="205570">MGAVAAYDAVTKDRSSEPGTVDADTSGESKPYEEPIAAISAYEDYPDVTETATTATRYGEHESPDNFDRRAEVGSPRESPVVTPAHEEYPIVTETVTTTTRYEERETPEEFEGKAEVGLPKESPVVTPAHEEYPIVTETVTSTTRYDEHETPEFERKAEVGFPKESPVVTPAHEEYPIVTETVTTTTRFGEREIPEEFEGKAEAESPKESPVPTTAHEEYPIVTETVTTTTRHDELQSPDEFERKAEVESRKESPVPTTAHEEYPIVTETVITTTRYEERETPEEFERKAEVGSPKESPVVTPAHEDYPVVTETITTTTRYGERESPVDFDRRAELGSPKESALVTPAHEEYPIVTETVTTTTRYEERETPEEFERKAKVGSPKESPVVTPAHEDYPVVTETITTTTRYGERESPVDFDRRAELGSPKESPVATPAHEEYPIVTETVTTTTRYEERETPEKFERKAEVGSPKESPVVTPAYENYPVVTETVTTTTRYGEAESPDDFERRAEVESPKASPVATPAHEDYQVFTETVTTMTSHGEPESPDDFERRAEVESPKASPVATSAHEDYPFVTETVTIVTSHGESESPDDLDRRAEVESPKESPVASPAHEDYSVVSETVTTMTSHGEPESLKESPDSDSQKTAFGEKLFGFASKAAKVAAGVVAAPVALTAMGAVAAYDAVTKDRSSEPGTVDADTSGESKPYKEPISAIPAHEEYPLVTEIVTTTTRYDELQSPDEFERKAGVESPKESPVPTTAHEEYPIVTETVTTTTRHDELQSPDEFERKAGVESPKESPVPTTAHEEYPIVSETVTTTTRFDELQSPDEFERKAEVDSPKESPVPTTAHEEYPIVTETVTTTTRYDELQSPDEFERKAGVESPKESPVPTTAHEEYPIVTETVTTTTRYEEHERPDEFERKAEVESPKESPSAVPPQDDYAFVTESVSTATGYTEQESPEETPDSDSQKTAFGEKLFGFASKAAKVAAGVVVAPVALTAMGAVAAYDAATKDRSGDEEAPETVERAESDSPKSSMSVLLSHEQHPVVSETVVVSAESFDQQERSDEFGKMADSGSPKSTLEEKHYDEIESADVAEFGRSVMDHSPTQPLGFTSAQMTTDVVSESVAEPAWVIESQSPKSAESPEDLRDEFEKRLDSGSLEVGESRSTESLHGDYGISVEPAETTSHDVFEKDREAAWVIDSGSPKSGESCADVLERFDIPDSEGYRQEEASIVPTEPQVAEYSVDLERDTEVPYDSSKPIDSSKSSPVVSPDRQEKGDESGWIIESTTLDPSKPAIFEIREEGTIHYEHSDSAPQYERSEGGDDQEWIIESDPAKASEFTSGVRDVRQQQQSDVSEQMMSSGDISLTVTQRDGSDQDQWVIESESPNLTGTRLDILDEVAKSADGHEEESKPSEDASISPEHEQSYLSSLDKKALENVVRMTFTDTEEIESPEKQSTQAPSSYTDEQHSIAGDEEWKVYDSKGEVLEEFSNQLTEELILEAESNASLQSSQVPPPMDKQDSTSDVSLEHEVDYQSDLQEKLDILAEERRDNLFSVQEEDQLEVIDETECEHEPDEEYGIKQAAHQLVDDAINAALEPHEDTKTVTSTSGSNVYQTATEHSKEDQYDTCVTSQDTYDSAQEWTSQESEYTTAASGATSRLSETEERHGSVTPLAVLSPVDSDRQFTANQDYDEVVPTRHFSTINDTARSTPDVALQVTIEEEEEDENAEGTLPTSPSGVLLAPHTDPGRPISPVPPSRQAEDEDYFVFVEKPDDVDGIKSTTTERRSAEAESTPDSQPDRSYSRRYSDISSESHADTVIHHERADVETVADVEELRSSYDPMSGSLESLDKLSARSSALEKR</sequence>
<dbReference type="GO" id="GO:0090141">
    <property type="term" value="P:positive regulation of mitochondrial fission"/>
    <property type="evidence" value="ECO:0007669"/>
    <property type="project" value="TreeGrafter"/>
</dbReference>
<feature type="compositionally biased region" description="Polar residues" evidence="1">
    <location>
        <begin position="1627"/>
        <end position="1659"/>
    </location>
</feature>
<feature type="compositionally biased region" description="Low complexity" evidence="1">
    <location>
        <begin position="90"/>
        <end position="100"/>
    </location>
</feature>
<feature type="compositionally biased region" description="Low complexity" evidence="1">
    <location>
        <begin position="617"/>
        <end position="628"/>
    </location>
</feature>
<feature type="compositionally biased region" description="Basic and acidic residues" evidence="1">
    <location>
        <begin position="873"/>
        <end position="884"/>
    </location>
</feature>
<feature type="compositionally biased region" description="Basic and acidic residues" evidence="1">
    <location>
        <begin position="1847"/>
        <end position="1861"/>
    </location>
</feature>
<feature type="compositionally biased region" description="Basic and acidic residues" evidence="1">
    <location>
        <begin position="145"/>
        <end position="159"/>
    </location>
</feature>
<feature type="compositionally biased region" description="Polar residues" evidence="1">
    <location>
        <begin position="1603"/>
        <end position="1617"/>
    </location>
</feature>
<feature type="compositionally biased region" description="Basic and acidic residues" evidence="1">
    <location>
        <begin position="593"/>
        <end position="604"/>
    </location>
</feature>
<feature type="compositionally biased region" description="Basic and acidic residues" evidence="1">
    <location>
        <begin position="505"/>
        <end position="514"/>
    </location>
</feature>
<dbReference type="STRING" id="27835.A0A0N4YAQ9"/>
<dbReference type="PANTHER" id="PTHR16451:SF7">
    <property type="entry name" value="MAB-21-LIKE HHH_H2TH-LIKE DOMAIN-CONTAINING PROTEIN"/>
    <property type="match status" value="1"/>
</dbReference>
<feature type="compositionally biased region" description="Basic and acidic residues" evidence="1">
    <location>
        <begin position="1769"/>
        <end position="1788"/>
    </location>
</feature>
<feature type="compositionally biased region" description="Basic and acidic residues" evidence="1">
    <location>
        <begin position="1796"/>
        <end position="1824"/>
    </location>
</feature>
<dbReference type="EMBL" id="UYSL01021060">
    <property type="protein sequence ID" value="VDL77086.1"/>
    <property type="molecule type" value="Genomic_DNA"/>
</dbReference>
<evidence type="ECO:0000313" key="4">
    <source>
        <dbReference type="WBParaSite" id="NBR_0001349601-mRNA-1"/>
    </source>
</evidence>
<feature type="compositionally biased region" description="Low complexity" evidence="1">
    <location>
        <begin position="353"/>
        <end position="363"/>
    </location>
</feature>
<feature type="compositionally biased region" description="Basic and acidic residues" evidence="1">
    <location>
        <begin position="549"/>
        <end position="558"/>
    </location>
</feature>
<keyword evidence="3" id="KW-1185">Reference proteome</keyword>
<feature type="compositionally biased region" description="Basic and acidic residues" evidence="1">
    <location>
        <begin position="452"/>
        <end position="467"/>
    </location>
</feature>
<name>A0A0N4YAQ9_NIPBR</name>
<feature type="region of interest" description="Disordered" evidence="1">
    <location>
        <begin position="684"/>
        <end position="716"/>
    </location>
</feature>
<gene>
    <name evidence="2" type="ORF">NBR_LOCUS13497</name>
</gene>
<feature type="compositionally biased region" description="Polar residues" evidence="1">
    <location>
        <begin position="1454"/>
        <end position="1464"/>
    </location>
</feature>
<feature type="compositionally biased region" description="Basic and acidic residues" evidence="1">
    <location>
        <begin position="276"/>
        <end position="291"/>
    </location>
</feature>
<feature type="compositionally biased region" description="Basic and acidic residues" evidence="1">
    <location>
        <begin position="189"/>
        <end position="208"/>
    </location>
</feature>
<dbReference type="Proteomes" id="UP000271162">
    <property type="component" value="Unassembled WGS sequence"/>
</dbReference>
<protein>
    <submittedName>
        <fullName evidence="4">SEA domain-containing protein</fullName>
    </submittedName>
</protein>
<feature type="compositionally biased region" description="Acidic residues" evidence="1">
    <location>
        <begin position="1718"/>
        <end position="1727"/>
    </location>
</feature>
<reference evidence="4" key="1">
    <citation type="submission" date="2017-02" db="UniProtKB">
        <authorList>
            <consortium name="WormBaseParasite"/>
        </authorList>
    </citation>
    <scope>IDENTIFICATION</scope>
</reference>
<feature type="compositionally biased region" description="Basic and acidic residues" evidence="1">
    <location>
        <begin position="1060"/>
        <end position="1069"/>
    </location>
</feature>
<feature type="compositionally biased region" description="Basic and acidic residues" evidence="1">
    <location>
        <begin position="908"/>
        <end position="928"/>
    </location>
</feature>
<feature type="region of interest" description="Disordered" evidence="1">
    <location>
        <begin position="1"/>
        <end position="645"/>
    </location>
</feature>
<feature type="compositionally biased region" description="Low complexity" evidence="1">
    <location>
        <begin position="486"/>
        <end position="495"/>
    </location>
</feature>
<feature type="compositionally biased region" description="Basic and acidic residues" evidence="1">
    <location>
        <begin position="1009"/>
        <end position="1030"/>
    </location>
</feature>
<feature type="region of interest" description="Disordered" evidence="1">
    <location>
        <begin position="732"/>
        <end position="969"/>
    </location>
</feature>
<evidence type="ECO:0000256" key="1">
    <source>
        <dbReference type="SAM" id="MobiDB-lite"/>
    </source>
</evidence>
<feature type="region of interest" description="Disordered" evidence="1">
    <location>
        <begin position="1837"/>
        <end position="1861"/>
    </location>
</feature>
<feature type="region of interest" description="Disordered" evidence="1">
    <location>
        <begin position="1501"/>
        <end position="1529"/>
    </location>
</feature>
<dbReference type="PANTHER" id="PTHR16451">
    <property type="entry name" value="MITOCHONDRIAL DYNAMICS PROTEINS 49/51 FAMILY MEMBER"/>
    <property type="match status" value="1"/>
</dbReference>
<proteinExistence type="predicted"/>
<feature type="region of interest" description="Disordered" evidence="1">
    <location>
        <begin position="1131"/>
        <end position="1189"/>
    </location>
</feature>
<feature type="region of interest" description="Disordered" evidence="1">
    <location>
        <begin position="1597"/>
        <end position="1677"/>
    </location>
</feature>
<feature type="compositionally biased region" description="Basic and acidic residues" evidence="1">
    <location>
        <begin position="321"/>
        <end position="335"/>
    </location>
</feature>
<feature type="compositionally biased region" description="Basic and acidic residues" evidence="1">
    <location>
        <begin position="630"/>
        <end position="643"/>
    </location>
</feature>
<dbReference type="InterPro" id="IPR045909">
    <property type="entry name" value="MID49/MID51"/>
</dbReference>
<feature type="compositionally biased region" description="Basic and acidic residues" evidence="1">
    <location>
        <begin position="231"/>
        <end position="264"/>
    </location>
</feature>
<feature type="region of interest" description="Disordered" evidence="1">
    <location>
        <begin position="1057"/>
        <end position="1083"/>
    </location>
</feature>
<feature type="compositionally biased region" description="Basic and acidic residues" evidence="1">
    <location>
        <begin position="1517"/>
        <end position="1529"/>
    </location>
</feature>
<feature type="compositionally biased region" description="Basic and acidic residues" evidence="1">
    <location>
        <begin position="58"/>
        <end position="72"/>
    </location>
</feature>
<feature type="compositionally biased region" description="Basic and acidic residues" evidence="1">
    <location>
        <begin position="1162"/>
        <end position="1171"/>
    </location>
</feature>
<dbReference type="OMA" id="HEEYPIV"/>
<dbReference type="GO" id="GO:0005741">
    <property type="term" value="C:mitochondrial outer membrane"/>
    <property type="evidence" value="ECO:0007669"/>
    <property type="project" value="InterPro"/>
</dbReference>
<evidence type="ECO:0000313" key="2">
    <source>
        <dbReference type="EMBL" id="VDL77086.1"/>
    </source>
</evidence>
<feature type="region of interest" description="Disordered" evidence="1">
    <location>
        <begin position="1701"/>
        <end position="1824"/>
    </location>
</feature>
<feature type="compositionally biased region" description="Basic and acidic residues" evidence="1">
    <location>
        <begin position="1298"/>
        <end position="1321"/>
    </location>
</feature>
<evidence type="ECO:0000313" key="3">
    <source>
        <dbReference type="Proteomes" id="UP000271162"/>
    </source>
</evidence>
<accession>A0A0N4YAQ9</accession>
<feature type="compositionally biased region" description="Low complexity" evidence="1">
    <location>
        <begin position="897"/>
        <end position="907"/>
    </location>
</feature>
<organism evidence="4">
    <name type="scientific">Nippostrongylus brasiliensis</name>
    <name type="common">Rat hookworm</name>
    <dbReference type="NCBI Taxonomy" id="27835"/>
    <lineage>
        <taxon>Eukaryota</taxon>
        <taxon>Metazoa</taxon>
        <taxon>Ecdysozoa</taxon>
        <taxon>Nematoda</taxon>
        <taxon>Chromadorea</taxon>
        <taxon>Rhabditida</taxon>
        <taxon>Rhabditina</taxon>
        <taxon>Rhabditomorpha</taxon>
        <taxon>Strongyloidea</taxon>
        <taxon>Heligmosomidae</taxon>
        <taxon>Nippostrongylus</taxon>
    </lineage>
</organism>
<feature type="compositionally biased region" description="Low complexity" evidence="1">
    <location>
        <begin position="441"/>
        <end position="451"/>
    </location>
</feature>
<feature type="compositionally biased region" description="Basic and acidic residues" evidence="1">
    <location>
        <begin position="829"/>
        <end position="840"/>
    </location>
</feature>
<feature type="compositionally biased region" description="Basic and acidic residues" evidence="1">
    <location>
        <begin position="364"/>
        <end position="378"/>
    </location>
</feature>
<feature type="compositionally biased region" description="Basic and acidic residues" evidence="1">
    <location>
        <begin position="775"/>
        <end position="796"/>
    </location>
</feature>
<dbReference type="GO" id="GO:0007005">
    <property type="term" value="P:mitochondrion organization"/>
    <property type="evidence" value="ECO:0007669"/>
    <property type="project" value="InterPro"/>
</dbReference>
<feature type="region of interest" description="Disordered" evidence="1">
    <location>
        <begin position="1218"/>
        <end position="1475"/>
    </location>
</feature>
<feature type="compositionally biased region" description="Polar residues" evidence="1">
    <location>
        <begin position="945"/>
        <end position="956"/>
    </location>
</feature>
<feature type="compositionally biased region" description="Low complexity" evidence="1">
    <location>
        <begin position="1255"/>
        <end position="1271"/>
    </location>
</feature>
<feature type="compositionally biased region" description="Polar residues" evidence="1">
    <location>
        <begin position="1362"/>
        <end position="1371"/>
    </location>
</feature>
<feature type="compositionally biased region" description="Basic and acidic residues" evidence="1">
    <location>
        <begin position="409"/>
        <end position="423"/>
    </location>
</feature>
<reference evidence="2 3" key="2">
    <citation type="submission" date="2018-11" db="EMBL/GenBank/DDBJ databases">
        <authorList>
            <consortium name="Pathogen Informatics"/>
        </authorList>
    </citation>
    <scope>NUCLEOTIDE SEQUENCE [LARGE SCALE GENOMIC DNA]</scope>
</reference>
<feature type="compositionally biased region" description="Low complexity" evidence="1">
    <location>
        <begin position="265"/>
        <end position="275"/>
    </location>
</feature>
<feature type="compositionally biased region" description="Low complexity" evidence="1">
    <location>
        <begin position="1348"/>
        <end position="1361"/>
    </location>
</feature>